<comment type="caution">
    <text evidence="2">The sequence shown here is derived from an EMBL/GenBank/DDBJ whole genome shotgun (WGS) entry which is preliminary data.</text>
</comment>
<feature type="domain" description="SigF-like NTF2-like" evidence="1">
    <location>
        <begin position="90"/>
        <end position="260"/>
    </location>
</feature>
<protein>
    <submittedName>
        <fullName evidence="2">13293_t:CDS:1</fullName>
    </submittedName>
</protein>
<proteinExistence type="predicted"/>
<gene>
    <name evidence="2" type="ORF">GMARGA_LOCUS4623</name>
</gene>
<feature type="non-terminal residue" evidence="2">
    <location>
        <position position="1"/>
    </location>
</feature>
<dbReference type="EMBL" id="CAJVQB010001837">
    <property type="protein sequence ID" value="CAG8552467.1"/>
    <property type="molecule type" value="Genomic_DNA"/>
</dbReference>
<evidence type="ECO:0000313" key="2">
    <source>
        <dbReference type="EMBL" id="CAG8552467.1"/>
    </source>
</evidence>
<name>A0ABN7UD63_GIGMA</name>
<keyword evidence="3" id="KW-1185">Reference proteome</keyword>
<dbReference type="PANTHER" id="PTHR35393:SF1">
    <property type="entry name" value="SNOAL-LIKE DOMAIN-CONTAINING PROTEIN"/>
    <property type="match status" value="1"/>
</dbReference>
<dbReference type="Pfam" id="PF24840">
    <property type="entry name" value="NTF2_SigF"/>
    <property type="match status" value="1"/>
</dbReference>
<dbReference type="Proteomes" id="UP000789901">
    <property type="component" value="Unassembled WGS sequence"/>
</dbReference>
<evidence type="ECO:0000259" key="1">
    <source>
        <dbReference type="Pfam" id="PF24840"/>
    </source>
</evidence>
<accession>A0ABN7UD63</accession>
<evidence type="ECO:0000313" key="3">
    <source>
        <dbReference type="Proteomes" id="UP000789901"/>
    </source>
</evidence>
<reference evidence="2 3" key="1">
    <citation type="submission" date="2021-06" db="EMBL/GenBank/DDBJ databases">
        <authorList>
            <person name="Kallberg Y."/>
            <person name="Tangrot J."/>
            <person name="Rosling A."/>
        </authorList>
    </citation>
    <scope>NUCLEOTIDE SEQUENCE [LARGE SCALE GENOMIC DNA]</scope>
    <source>
        <strain evidence="2 3">120-4 pot B 10/14</strain>
    </source>
</reference>
<dbReference type="PANTHER" id="PTHR35393">
    <property type="entry name" value="CHROMOSOME 1, WHOLE GENOME SHOTGUN SEQUENCE"/>
    <property type="match status" value="1"/>
</dbReference>
<dbReference type="InterPro" id="IPR057514">
    <property type="entry name" value="NTF2_SigF"/>
</dbReference>
<sequence>FKVEKELMNGKQGLVVIECVKEDYDKENYLDDDNNDTIPLDDELELSVAIDKQLSILAHQKRRIVAICNRKCISRNLNNNTKTRKHKNTMDDPVQDIPKIIDLILGSKKKDYSPQEIVQYYCESVEFKGFLTYIPSGRCSRDNFIALNRFYKGYIFSDKTTIHEIFFNEDHNKVVIDVTHFARRGVFFWVEQPIRIMIKLDLTYRNDGKYIIKRQEILCQPEEVVGAFVPFLVPSLLSLQKLLLTSFCVIIGKGRELIGYK</sequence>
<organism evidence="2 3">
    <name type="scientific">Gigaspora margarita</name>
    <dbReference type="NCBI Taxonomy" id="4874"/>
    <lineage>
        <taxon>Eukaryota</taxon>
        <taxon>Fungi</taxon>
        <taxon>Fungi incertae sedis</taxon>
        <taxon>Mucoromycota</taxon>
        <taxon>Glomeromycotina</taxon>
        <taxon>Glomeromycetes</taxon>
        <taxon>Diversisporales</taxon>
        <taxon>Gigasporaceae</taxon>
        <taxon>Gigaspora</taxon>
    </lineage>
</organism>